<dbReference type="SMART" id="SM00670">
    <property type="entry name" value="PINc"/>
    <property type="match status" value="1"/>
</dbReference>
<dbReference type="AlphaFoldDB" id="A0ABD5MCV2"/>
<dbReference type="PANTHER" id="PTHR34610:SF4">
    <property type="entry name" value="SLL8027 PROTEIN"/>
    <property type="match status" value="1"/>
</dbReference>
<comment type="caution">
    <text evidence="2">The sequence shown here is derived from an EMBL/GenBank/DDBJ whole genome shotgun (WGS) entry which is preliminary data.</text>
</comment>
<evidence type="ECO:0000313" key="3">
    <source>
        <dbReference type="Proteomes" id="UP001570511"/>
    </source>
</evidence>
<sequence>MGTRVVLDTNILISALGWNGKPEQCLQLVFEDEIEAYATQEMIDEFSQVLEYDKFPFTEKEKQSFLEIVVAEFEFADSKINVSASVDSADDIFLECAAAVDADYLISGDSDLLQLNEFRDIPILTAEEFLGEHATD</sequence>
<dbReference type="InterPro" id="IPR002716">
    <property type="entry name" value="PIN_dom"/>
</dbReference>
<dbReference type="EMBL" id="JBGNYA010000001">
    <property type="protein sequence ID" value="MFA1610055.1"/>
    <property type="molecule type" value="Genomic_DNA"/>
</dbReference>
<proteinExistence type="predicted"/>
<dbReference type="PANTHER" id="PTHR34610">
    <property type="entry name" value="SSL7007 PROTEIN"/>
    <property type="match status" value="1"/>
</dbReference>
<organism evidence="2 3">
    <name type="scientific">Halobellus rubicundus</name>
    <dbReference type="NCBI Taxonomy" id="2996466"/>
    <lineage>
        <taxon>Archaea</taxon>
        <taxon>Methanobacteriati</taxon>
        <taxon>Methanobacteriota</taxon>
        <taxon>Stenosarchaea group</taxon>
        <taxon>Halobacteria</taxon>
        <taxon>Halobacteriales</taxon>
        <taxon>Haloferacaceae</taxon>
        <taxon>Halobellus</taxon>
    </lineage>
</organism>
<dbReference type="Proteomes" id="UP001570511">
    <property type="component" value="Unassembled WGS sequence"/>
</dbReference>
<dbReference type="SUPFAM" id="SSF88723">
    <property type="entry name" value="PIN domain-like"/>
    <property type="match status" value="1"/>
</dbReference>
<evidence type="ECO:0000259" key="1">
    <source>
        <dbReference type="SMART" id="SM00670"/>
    </source>
</evidence>
<name>A0ABD5MCV2_9EURY</name>
<accession>A0ABD5MCV2</accession>
<dbReference type="NCBIfam" id="TIGR00305">
    <property type="entry name" value="putative toxin-antitoxin system toxin component, PIN family"/>
    <property type="match status" value="1"/>
</dbReference>
<evidence type="ECO:0000313" key="2">
    <source>
        <dbReference type="EMBL" id="MFA1610055.1"/>
    </source>
</evidence>
<dbReference type="InterPro" id="IPR002850">
    <property type="entry name" value="PIN_toxin-like"/>
</dbReference>
<dbReference type="Pfam" id="PF13470">
    <property type="entry name" value="PIN_3"/>
    <property type="match status" value="1"/>
</dbReference>
<dbReference type="InterPro" id="IPR029060">
    <property type="entry name" value="PIN-like_dom_sf"/>
</dbReference>
<protein>
    <submittedName>
        <fullName evidence="2">Toxin-antitoxin system toxin component, PIN family</fullName>
    </submittedName>
</protein>
<feature type="domain" description="PIN" evidence="1">
    <location>
        <begin position="3"/>
        <end position="114"/>
    </location>
</feature>
<reference evidence="2 3" key="1">
    <citation type="submission" date="2024-08" db="EMBL/GenBank/DDBJ databases">
        <title>Halobellus sp. MBLA0158 whole genome sequence.</title>
        <authorList>
            <person name="Hwang C.Y."/>
            <person name="Cho E.-S."/>
            <person name="Seo M.-J."/>
        </authorList>
    </citation>
    <scope>NUCLEOTIDE SEQUENCE [LARGE SCALE GENOMIC DNA]</scope>
    <source>
        <strain evidence="2 3">MBLA0158</strain>
    </source>
</reference>
<dbReference type="RefSeq" id="WP_372387295.1">
    <property type="nucleotide sequence ID" value="NZ_JBGNYA010000001.1"/>
</dbReference>
<keyword evidence="3" id="KW-1185">Reference proteome</keyword>
<gene>
    <name evidence="2" type="ORF">OS889_03415</name>
</gene>